<protein>
    <submittedName>
        <fullName evidence="4">Putative adhesin RP828</fullName>
    </submittedName>
</protein>
<dbReference type="PATRIC" id="fig|989403.3.peg.1438"/>
<accession>A0A166AC22</accession>
<name>A0A166AC22_9HYPH</name>
<evidence type="ECO:0000256" key="2">
    <source>
        <dbReference type="SAM" id="SignalP"/>
    </source>
</evidence>
<dbReference type="Gene3D" id="2.40.160.20">
    <property type="match status" value="1"/>
</dbReference>
<evidence type="ECO:0000313" key="4">
    <source>
        <dbReference type="EMBL" id="KZL20852.1"/>
    </source>
</evidence>
<feature type="domain" description="Outer membrane protein beta-barrel" evidence="3">
    <location>
        <begin position="44"/>
        <end position="248"/>
    </location>
</feature>
<dbReference type="Pfam" id="PF13505">
    <property type="entry name" value="OMP_b-brl"/>
    <property type="match status" value="1"/>
</dbReference>
<organism evidence="4 5">
    <name type="scientific">Pseudovibrio axinellae</name>
    <dbReference type="NCBI Taxonomy" id="989403"/>
    <lineage>
        <taxon>Bacteria</taxon>
        <taxon>Pseudomonadati</taxon>
        <taxon>Pseudomonadota</taxon>
        <taxon>Alphaproteobacteria</taxon>
        <taxon>Hyphomicrobiales</taxon>
        <taxon>Stappiaceae</taxon>
        <taxon>Pseudovibrio</taxon>
    </lineage>
</organism>
<feature type="chain" id="PRO_5007870531" evidence="2">
    <location>
        <begin position="24"/>
        <end position="264"/>
    </location>
</feature>
<keyword evidence="1 2" id="KW-0732">Signal</keyword>
<dbReference type="InterPro" id="IPR011250">
    <property type="entry name" value="OMP/PagP_B-barrel"/>
</dbReference>
<keyword evidence="5" id="KW-1185">Reference proteome</keyword>
<gene>
    <name evidence="4" type="ORF">PsAD2_01342</name>
</gene>
<dbReference type="Proteomes" id="UP000076577">
    <property type="component" value="Unassembled WGS sequence"/>
</dbReference>
<dbReference type="RefSeq" id="WP_068004099.1">
    <property type="nucleotide sequence ID" value="NZ_FOFM01000007.1"/>
</dbReference>
<dbReference type="EMBL" id="LMCB01000006">
    <property type="protein sequence ID" value="KZL20852.1"/>
    <property type="molecule type" value="Genomic_DNA"/>
</dbReference>
<evidence type="ECO:0000256" key="1">
    <source>
        <dbReference type="ARBA" id="ARBA00022729"/>
    </source>
</evidence>
<evidence type="ECO:0000259" key="3">
    <source>
        <dbReference type="Pfam" id="PF13505"/>
    </source>
</evidence>
<dbReference type="InterPro" id="IPR027385">
    <property type="entry name" value="Beta-barrel_OMP"/>
</dbReference>
<proteinExistence type="predicted"/>
<dbReference type="AlphaFoldDB" id="A0A166AC22"/>
<dbReference type="SUPFAM" id="SSF56925">
    <property type="entry name" value="OMPA-like"/>
    <property type="match status" value="1"/>
</dbReference>
<comment type="caution">
    <text evidence="4">The sequence shown here is derived from an EMBL/GenBank/DDBJ whole genome shotgun (WGS) entry which is preliminary data.</text>
</comment>
<reference evidence="4 5" key="1">
    <citation type="journal article" date="2016" name="Front. Microbiol.">
        <title>Comparative Genomic Analysis Reveals a Diverse Repertoire of Genes Involved in Prokaryote-Eukaryote Interactions within the Pseudovibrio Genus.</title>
        <authorList>
            <person name="Romano S."/>
            <person name="Fernandez-Guerra A."/>
            <person name="Reen F.J."/>
            <person name="Glockner F.O."/>
            <person name="Crowley S.P."/>
            <person name="O'Sullivan O."/>
            <person name="Cotter P.D."/>
            <person name="Adams C."/>
            <person name="Dobson A.D."/>
            <person name="O'Gara F."/>
        </authorList>
    </citation>
    <scope>NUCLEOTIDE SEQUENCE [LARGE SCALE GENOMIC DNA]</scope>
    <source>
        <strain evidence="4 5">Ad2</strain>
    </source>
</reference>
<dbReference type="STRING" id="989403.SAMN05421798_10734"/>
<sequence length="264" mass="29219">MKYFSKLLSLTAAALVSSTVAYAADLPAPVFVEEPELPEIEIGGGWYLRGDIGYKVYRDPKTKFSHIKFNDEELDPTGVVGVGVGFRMNDYIRTDVTVDYEWDSDFRGRVDCIGACSGGVEASDEFATLDVWTILWNVYADLGHYNGFTPYVGAGIGASSLNVKNVRAINPDGTRVDYPKGHWWNFSWALMAGTSYEINSNWNIDAGYRYLNIGAVKTKSFASNGTVSGIKYDNLAAHEVRVGLRYEFGGSSNQRYDAPIVTKY</sequence>
<feature type="signal peptide" evidence="2">
    <location>
        <begin position="1"/>
        <end position="23"/>
    </location>
</feature>
<evidence type="ECO:0000313" key="5">
    <source>
        <dbReference type="Proteomes" id="UP000076577"/>
    </source>
</evidence>